<keyword evidence="3" id="KW-1185">Reference proteome</keyword>
<proteinExistence type="predicted"/>
<reference evidence="2 3" key="1">
    <citation type="submission" date="2019-05" db="EMBL/GenBank/DDBJ databases">
        <title>Mikania micrantha, genome provides insights into the molecular mechanism of rapid growth.</title>
        <authorList>
            <person name="Liu B."/>
        </authorList>
    </citation>
    <scope>NUCLEOTIDE SEQUENCE [LARGE SCALE GENOMIC DNA]</scope>
    <source>
        <strain evidence="2">NLD-2019</strain>
        <tissue evidence="2">Leaf</tissue>
    </source>
</reference>
<dbReference type="EMBL" id="SZYD01000017">
    <property type="protein sequence ID" value="KAD3068694.1"/>
    <property type="molecule type" value="Genomic_DNA"/>
</dbReference>
<dbReference type="Proteomes" id="UP000326396">
    <property type="component" value="Linkage Group LG7"/>
</dbReference>
<feature type="compositionally biased region" description="Basic and acidic residues" evidence="1">
    <location>
        <begin position="37"/>
        <end position="56"/>
    </location>
</feature>
<gene>
    <name evidence="2" type="ORF">E3N88_36574</name>
</gene>
<sequence length="111" mass="12738">MRKHGVQRMKRKPAAHQSEELAKGPYPEGNNPEDIQEDLRGRTEEPEEGAIKERNKSIKGTLNNGQLLIKYTLKIVIAPRFEGRSLRPKGRSRLEHHQKLPYAFSLLITIT</sequence>
<comment type="caution">
    <text evidence="2">The sequence shown here is derived from an EMBL/GenBank/DDBJ whole genome shotgun (WGS) entry which is preliminary data.</text>
</comment>
<dbReference type="AlphaFoldDB" id="A0A5N6M418"/>
<name>A0A5N6M418_9ASTR</name>
<protein>
    <submittedName>
        <fullName evidence="2">Uncharacterized protein</fullName>
    </submittedName>
</protein>
<organism evidence="2 3">
    <name type="scientific">Mikania micrantha</name>
    <name type="common">bitter vine</name>
    <dbReference type="NCBI Taxonomy" id="192012"/>
    <lineage>
        <taxon>Eukaryota</taxon>
        <taxon>Viridiplantae</taxon>
        <taxon>Streptophyta</taxon>
        <taxon>Embryophyta</taxon>
        <taxon>Tracheophyta</taxon>
        <taxon>Spermatophyta</taxon>
        <taxon>Magnoliopsida</taxon>
        <taxon>eudicotyledons</taxon>
        <taxon>Gunneridae</taxon>
        <taxon>Pentapetalae</taxon>
        <taxon>asterids</taxon>
        <taxon>campanulids</taxon>
        <taxon>Asterales</taxon>
        <taxon>Asteraceae</taxon>
        <taxon>Asteroideae</taxon>
        <taxon>Heliantheae alliance</taxon>
        <taxon>Eupatorieae</taxon>
        <taxon>Mikania</taxon>
    </lineage>
</organism>
<evidence type="ECO:0000313" key="2">
    <source>
        <dbReference type="EMBL" id="KAD3068694.1"/>
    </source>
</evidence>
<accession>A0A5N6M418</accession>
<evidence type="ECO:0000313" key="3">
    <source>
        <dbReference type="Proteomes" id="UP000326396"/>
    </source>
</evidence>
<evidence type="ECO:0000256" key="1">
    <source>
        <dbReference type="SAM" id="MobiDB-lite"/>
    </source>
</evidence>
<feature type="region of interest" description="Disordered" evidence="1">
    <location>
        <begin position="1"/>
        <end position="58"/>
    </location>
</feature>
<feature type="compositionally biased region" description="Basic residues" evidence="1">
    <location>
        <begin position="1"/>
        <end position="14"/>
    </location>
</feature>